<sequence>MPNKDSLSSGFVGEDIPSQESMFSNISEFYRSESGYSCLHLCRRYGKLHILKSLQPLFKQEEFYKQLLHKEFNIGYQLDHPNIRHTIDWEQQEDLGLCIVMEYVDGISLKEFMIQGKLTQPLAYKFIRELCEALHYIHSKQLVHKDLKPENIIITHNGNNVKLIDFGLSDRDDYDTLKIPAGTKKYLAPEQLLPHASLDCRTDIYSLGVIIQDITSVIKDRRLVRIAQKCTQKNPDKRFHSAQEVLEALNVRKHSKSILYISAVALLSFLTTFYLKNLSSQPDKSSINRVYSNSVIAPTCQKFLLQKKNNLNRHVIAYKKNERSLVQDSTNTQKALKQIIKTEFADATQQESRLFKHQVNELESEIGQIFEAIRKEVQ</sequence>
<keyword evidence="1" id="KW-0808">Transferase</keyword>
<dbReference type="PANTHER" id="PTHR43289:SF6">
    <property type="entry name" value="SERINE_THREONINE-PROTEIN KINASE NEKL-3"/>
    <property type="match status" value="1"/>
</dbReference>
<keyword evidence="3 6" id="KW-0418">Kinase</keyword>
<dbReference type="PANTHER" id="PTHR43289">
    <property type="entry name" value="MITOGEN-ACTIVATED PROTEIN KINASE KINASE KINASE 20-RELATED"/>
    <property type="match status" value="1"/>
</dbReference>
<dbReference type="EMBL" id="JACIES010000004">
    <property type="protein sequence ID" value="MBB4025992.1"/>
    <property type="molecule type" value="Genomic_DNA"/>
</dbReference>
<dbReference type="InterPro" id="IPR011009">
    <property type="entry name" value="Kinase-like_dom_sf"/>
</dbReference>
<evidence type="ECO:0000256" key="4">
    <source>
        <dbReference type="ARBA" id="ARBA00022840"/>
    </source>
</evidence>
<organism evidence="6 7">
    <name type="scientific">Butyricimonas faecihominis</name>
    <dbReference type="NCBI Taxonomy" id="1472416"/>
    <lineage>
        <taxon>Bacteria</taxon>
        <taxon>Pseudomonadati</taxon>
        <taxon>Bacteroidota</taxon>
        <taxon>Bacteroidia</taxon>
        <taxon>Bacteroidales</taxon>
        <taxon>Odoribacteraceae</taxon>
        <taxon>Butyricimonas</taxon>
    </lineage>
</organism>
<dbReference type="GO" id="GO:0005524">
    <property type="term" value="F:ATP binding"/>
    <property type="evidence" value="ECO:0007669"/>
    <property type="project" value="UniProtKB-KW"/>
</dbReference>
<dbReference type="InterPro" id="IPR000719">
    <property type="entry name" value="Prot_kinase_dom"/>
</dbReference>
<dbReference type="RefSeq" id="WP_124315568.1">
    <property type="nucleotide sequence ID" value="NZ_AP028155.1"/>
</dbReference>
<comment type="caution">
    <text evidence="6">The sequence shown here is derived from an EMBL/GenBank/DDBJ whole genome shotgun (WGS) entry which is preliminary data.</text>
</comment>
<dbReference type="OrthoDB" id="9813021at2"/>
<evidence type="ECO:0000256" key="3">
    <source>
        <dbReference type="ARBA" id="ARBA00022777"/>
    </source>
</evidence>
<dbReference type="SMART" id="SM00220">
    <property type="entry name" value="S_TKc"/>
    <property type="match status" value="1"/>
</dbReference>
<dbReference type="PROSITE" id="PS50011">
    <property type="entry name" value="PROTEIN_KINASE_DOM"/>
    <property type="match status" value="1"/>
</dbReference>
<gene>
    <name evidence="6" type="ORF">GGR14_001782</name>
</gene>
<dbReference type="Pfam" id="PF00069">
    <property type="entry name" value="Pkinase"/>
    <property type="match status" value="1"/>
</dbReference>
<keyword evidence="7" id="KW-1185">Reference proteome</keyword>
<dbReference type="CDD" id="cd14014">
    <property type="entry name" value="STKc_PknB_like"/>
    <property type="match status" value="1"/>
</dbReference>
<dbReference type="Gene3D" id="1.10.510.10">
    <property type="entry name" value="Transferase(Phosphotransferase) domain 1"/>
    <property type="match status" value="1"/>
</dbReference>
<dbReference type="GeneID" id="93102599"/>
<keyword evidence="6" id="KW-0723">Serine/threonine-protein kinase</keyword>
<dbReference type="SUPFAM" id="SSF56112">
    <property type="entry name" value="Protein kinase-like (PK-like)"/>
    <property type="match status" value="1"/>
</dbReference>
<reference evidence="6 7" key="1">
    <citation type="submission" date="2020-08" db="EMBL/GenBank/DDBJ databases">
        <title>Genomic Encyclopedia of Type Strains, Phase IV (KMG-IV): sequencing the most valuable type-strain genomes for metagenomic binning, comparative biology and taxonomic classification.</title>
        <authorList>
            <person name="Goeker M."/>
        </authorList>
    </citation>
    <scope>NUCLEOTIDE SEQUENCE [LARGE SCALE GENOMIC DNA]</scope>
    <source>
        <strain evidence="6 7">DSM 105721</strain>
    </source>
</reference>
<name>A0A7W6HW21_9BACT</name>
<dbReference type="AlphaFoldDB" id="A0A7W6HW21"/>
<dbReference type="InterPro" id="IPR008271">
    <property type="entry name" value="Ser/Thr_kinase_AS"/>
</dbReference>
<proteinExistence type="predicted"/>
<dbReference type="GO" id="GO:0004674">
    <property type="term" value="F:protein serine/threonine kinase activity"/>
    <property type="evidence" value="ECO:0007669"/>
    <property type="project" value="UniProtKB-KW"/>
</dbReference>
<evidence type="ECO:0000313" key="7">
    <source>
        <dbReference type="Proteomes" id="UP000546007"/>
    </source>
</evidence>
<keyword evidence="2" id="KW-0547">Nucleotide-binding</keyword>
<evidence type="ECO:0000256" key="1">
    <source>
        <dbReference type="ARBA" id="ARBA00022679"/>
    </source>
</evidence>
<keyword evidence="4" id="KW-0067">ATP-binding</keyword>
<evidence type="ECO:0000256" key="2">
    <source>
        <dbReference type="ARBA" id="ARBA00022741"/>
    </source>
</evidence>
<evidence type="ECO:0000259" key="5">
    <source>
        <dbReference type="PROSITE" id="PS50011"/>
    </source>
</evidence>
<protein>
    <submittedName>
        <fullName evidence="6">Serine/threonine protein kinase</fullName>
    </submittedName>
</protein>
<dbReference type="PROSITE" id="PS00108">
    <property type="entry name" value="PROTEIN_KINASE_ST"/>
    <property type="match status" value="1"/>
</dbReference>
<evidence type="ECO:0000313" key="6">
    <source>
        <dbReference type="EMBL" id="MBB4025992.1"/>
    </source>
</evidence>
<dbReference type="Proteomes" id="UP000546007">
    <property type="component" value="Unassembled WGS sequence"/>
</dbReference>
<feature type="domain" description="Protein kinase" evidence="5">
    <location>
        <begin position="1"/>
        <end position="304"/>
    </location>
</feature>
<accession>A0A7W6HW21</accession>